<dbReference type="PANTHER" id="PTHR19376">
    <property type="entry name" value="DNA-DIRECTED RNA POLYMERASE"/>
    <property type="match status" value="1"/>
</dbReference>
<organism evidence="9">
    <name type="scientific">Melanaphis sacchari</name>
    <dbReference type="NCBI Taxonomy" id="742174"/>
    <lineage>
        <taxon>Eukaryota</taxon>
        <taxon>Metazoa</taxon>
        <taxon>Ecdysozoa</taxon>
        <taxon>Arthropoda</taxon>
        <taxon>Hexapoda</taxon>
        <taxon>Insecta</taxon>
        <taxon>Pterygota</taxon>
        <taxon>Neoptera</taxon>
        <taxon>Paraneoptera</taxon>
        <taxon>Hemiptera</taxon>
        <taxon>Sternorrhyncha</taxon>
        <taxon>Aphidomorpha</taxon>
        <taxon>Aphidoidea</taxon>
        <taxon>Aphididae</taxon>
        <taxon>Aphidini</taxon>
        <taxon>Melanaphis</taxon>
    </lineage>
</organism>
<dbReference type="Pfam" id="PF04998">
    <property type="entry name" value="RNA_pol_Rpb1_5"/>
    <property type="match status" value="1"/>
</dbReference>
<dbReference type="Gene3D" id="3.30.70.2850">
    <property type="match status" value="1"/>
</dbReference>
<dbReference type="Gene3D" id="1.10.150.390">
    <property type="match status" value="1"/>
</dbReference>
<evidence type="ECO:0000256" key="4">
    <source>
        <dbReference type="ARBA" id="ARBA00022679"/>
    </source>
</evidence>
<feature type="domain" description="RNA polymerase Rpb1" evidence="8">
    <location>
        <begin position="36"/>
        <end position="473"/>
    </location>
</feature>
<dbReference type="PANTHER" id="PTHR19376:SF11">
    <property type="entry name" value="DNA-DIRECTED RNA POLYMERASE I SUBUNIT RPA1"/>
    <property type="match status" value="1"/>
</dbReference>
<feature type="region of interest" description="Disordered" evidence="7">
    <location>
        <begin position="208"/>
        <end position="283"/>
    </location>
</feature>
<feature type="compositionally biased region" description="Acidic residues" evidence="7">
    <location>
        <begin position="257"/>
        <end position="275"/>
    </location>
</feature>
<keyword evidence="4" id="KW-0808">Transferase</keyword>
<evidence type="ECO:0000259" key="8">
    <source>
        <dbReference type="Pfam" id="PF04998"/>
    </source>
</evidence>
<sequence>MDSSINKYIDTDNGLNDNDKLIAKESIRLKAMAATAAAGEPVGCIAAQSVGEPSTQMTLNTFHFAGRGEMNVTLGIPRLREILMMATKTIKTPSMEIPFFHSKNVQNEAEYLRKLMTKITLKDVLSKVQVREKVMLNPVRHMRYDLTLHLLPHRCYESITHVTPKDVMKFIKNTFSENLKKMFIKNLSKNFSGELISEQTKNAIKINRETNNDNDEDALLDESEPQETKTKNQVDSDSESEAGEFDSAAMKRKAQTEEYDYEKDEDDPMSEEEAEINDKQSECNNSIVIENKSIKANNNTSDSENNMEDENNEDFVNYKDYSQIVIDVKCDKKPYTFAYIQVSIPLEFKRMDLTALIKDLMGRVIIHEIPGINRAILTEEDGKIILKTEGSRGVAELFRFAKILNLNSLYCNDIQMILNTYGIEAANRVIIKEVKNVFKVYGINVDTRHLSLIADYMTYDGKYKALNRVGMNGCPSPLQQMSFESTLNYLKKSTVQGLKDNLVSPSSTLIIGQQAQIGSGLVKLLWQ</sequence>
<evidence type="ECO:0000256" key="6">
    <source>
        <dbReference type="ARBA" id="ARBA00023163"/>
    </source>
</evidence>
<dbReference type="InterPro" id="IPR018247">
    <property type="entry name" value="EF_Hand_1_Ca_BS"/>
</dbReference>
<dbReference type="InterPro" id="IPR045867">
    <property type="entry name" value="DNA-dir_RpoC_beta_prime"/>
</dbReference>
<evidence type="ECO:0000256" key="2">
    <source>
        <dbReference type="ARBA" id="ARBA00012418"/>
    </source>
</evidence>
<evidence type="ECO:0000313" key="9">
    <source>
        <dbReference type="EMBL" id="MBW14916.1"/>
    </source>
</evidence>
<dbReference type="EMBL" id="GFXV01003111">
    <property type="protein sequence ID" value="MBW14916.1"/>
    <property type="molecule type" value="Transcribed_RNA"/>
</dbReference>
<dbReference type="GO" id="GO:0003899">
    <property type="term" value="F:DNA-directed RNA polymerase activity"/>
    <property type="evidence" value="ECO:0007669"/>
    <property type="project" value="UniProtKB-EC"/>
</dbReference>
<dbReference type="OrthoDB" id="270392at2759"/>
<dbReference type="InterPro" id="IPR047107">
    <property type="entry name" value="DNA-dir_RNA_pol1_lsu_C"/>
</dbReference>
<proteinExistence type="inferred from homology"/>
<evidence type="ECO:0000256" key="5">
    <source>
        <dbReference type="ARBA" id="ARBA00022695"/>
    </source>
</evidence>
<keyword evidence="3 9" id="KW-0240">DNA-directed RNA polymerase</keyword>
<dbReference type="PROSITE" id="PS00018">
    <property type="entry name" value="EF_HAND_1"/>
    <property type="match status" value="1"/>
</dbReference>
<keyword evidence="5" id="KW-0548">Nucleotidyltransferase</keyword>
<protein>
    <recommendedName>
        <fullName evidence="2">DNA-directed RNA polymerase</fullName>
        <ecNumber evidence="2">2.7.7.6</ecNumber>
    </recommendedName>
</protein>
<keyword evidence="6" id="KW-0804">Transcription</keyword>
<dbReference type="GO" id="GO:0006351">
    <property type="term" value="P:DNA-templated transcription"/>
    <property type="evidence" value="ECO:0007669"/>
    <property type="project" value="InterPro"/>
</dbReference>
<evidence type="ECO:0000256" key="7">
    <source>
        <dbReference type="SAM" id="MobiDB-lite"/>
    </source>
</evidence>
<accession>A0A2H8TL88</accession>
<dbReference type="SUPFAM" id="SSF64484">
    <property type="entry name" value="beta and beta-prime subunits of DNA dependent RNA-polymerase"/>
    <property type="match status" value="1"/>
</dbReference>
<reference evidence="9" key="1">
    <citation type="submission" date="2017-10" db="EMBL/GenBank/DDBJ databases">
        <title>Transcriptome Assembly of Sugarcane Aphid Adults.</title>
        <authorList>
            <person name="Scully E.D."/>
            <person name="Palmer N.A."/>
            <person name="Geib S.M."/>
            <person name="Sarath G."/>
            <person name="Sattler S.E."/>
        </authorList>
    </citation>
    <scope>NUCLEOTIDE SEQUENCE</scope>
    <source>
        <tissue evidence="9">Whole body</tissue>
    </source>
</reference>
<feature type="compositionally biased region" description="Acidic residues" evidence="7">
    <location>
        <begin position="212"/>
        <end position="225"/>
    </location>
</feature>
<dbReference type="GO" id="GO:0005736">
    <property type="term" value="C:RNA polymerase I complex"/>
    <property type="evidence" value="ECO:0007669"/>
    <property type="project" value="TreeGrafter"/>
</dbReference>
<dbReference type="GO" id="GO:0003677">
    <property type="term" value="F:DNA binding"/>
    <property type="evidence" value="ECO:0007669"/>
    <property type="project" value="InterPro"/>
</dbReference>
<dbReference type="EC" id="2.7.7.6" evidence="2"/>
<evidence type="ECO:0000256" key="3">
    <source>
        <dbReference type="ARBA" id="ARBA00022478"/>
    </source>
</evidence>
<name>A0A2H8TL88_9HEMI</name>
<dbReference type="CDD" id="cd02735">
    <property type="entry name" value="RNAP_I_Rpa1_C"/>
    <property type="match status" value="1"/>
</dbReference>
<dbReference type="InterPro" id="IPR007081">
    <property type="entry name" value="RNA_pol_Rpb1_5"/>
</dbReference>
<gene>
    <name evidence="9" type="primary">POLR1A_1</name>
</gene>
<dbReference type="AlphaFoldDB" id="A0A2H8TL88"/>
<evidence type="ECO:0000256" key="1">
    <source>
        <dbReference type="ARBA" id="ARBA00006460"/>
    </source>
</evidence>
<comment type="similarity">
    <text evidence="1">Belongs to the RNA polymerase beta' chain family.</text>
</comment>